<name>A0ABW5RM82_9BACI</name>
<dbReference type="Pfam" id="PF23750">
    <property type="entry name" value="RsgI_M"/>
    <property type="match status" value="1"/>
</dbReference>
<evidence type="ECO:0000256" key="6">
    <source>
        <dbReference type="SAM" id="MobiDB-lite"/>
    </source>
</evidence>
<comment type="caution">
    <text evidence="9">The sequence shown here is derived from an EMBL/GenBank/DDBJ whole genome shotgun (WGS) entry which is preliminary data.</text>
</comment>
<feature type="compositionally biased region" description="Basic and acidic residues" evidence="6">
    <location>
        <begin position="322"/>
        <end position="345"/>
    </location>
</feature>
<evidence type="ECO:0000313" key="10">
    <source>
        <dbReference type="Proteomes" id="UP001597506"/>
    </source>
</evidence>
<keyword evidence="10" id="KW-1185">Reference proteome</keyword>
<evidence type="ECO:0000259" key="8">
    <source>
        <dbReference type="PROSITE" id="PS51849"/>
    </source>
</evidence>
<dbReference type="InterPro" id="IPR024449">
    <property type="entry name" value="Anti-sigma_RsgI_N"/>
</dbReference>
<dbReference type="Proteomes" id="UP001597506">
    <property type="component" value="Unassembled WGS sequence"/>
</dbReference>
<dbReference type="RefSeq" id="WP_377932746.1">
    <property type="nucleotide sequence ID" value="NZ_JBHUMF010000008.1"/>
</dbReference>
<feature type="compositionally biased region" description="Basic and acidic residues" evidence="6">
    <location>
        <begin position="255"/>
        <end position="273"/>
    </location>
</feature>
<evidence type="ECO:0000256" key="7">
    <source>
        <dbReference type="SAM" id="Phobius"/>
    </source>
</evidence>
<evidence type="ECO:0000256" key="5">
    <source>
        <dbReference type="ARBA" id="ARBA00023136"/>
    </source>
</evidence>
<feature type="compositionally biased region" description="Basic residues" evidence="6">
    <location>
        <begin position="309"/>
        <end position="321"/>
    </location>
</feature>
<dbReference type="PROSITE" id="PS51849">
    <property type="entry name" value="RSGI_N"/>
    <property type="match status" value="1"/>
</dbReference>
<evidence type="ECO:0000256" key="2">
    <source>
        <dbReference type="ARBA" id="ARBA00022475"/>
    </source>
</evidence>
<dbReference type="Pfam" id="PF12791">
    <property type="entry name" value="RsgI_N"/>
    <property type="match status" value="1"/>
</dbReference>
<organism evidence="9 10">
    <name type="scientific">Bacillus seohaeanensis</name>
    <dbReference type="NCBI Taxonomy" id="284580"/>
    <lineage>
        <taxon>Bacteria</taxon>
        <taxon>Bacillati</taxon>
        <taxon>Bacillota</taxon>
        <taxon>Bacilli</taxon>
        <taxon>Bacillales</taxon>
        <taxon>Bacillaceae</taxon>
        <taxon>Bacillus</taxon>
    </lineage>
</organism>
<dbReference type="EMBL" id="JBHUMF010000008">
    <property type="protein sequence ID" value="MFD2679812.1"/>
    <property type="molecule type" value="Genomic_DNA"/>
</dbReference>
<keyword evidence="4 7" id="KW-1133">Transmembrane helix</keyword>
<keyword evidence="2" id="KW-1003">Cell membrane</keyword>
<evidence type="ECO:0000313" key="9">
    <source>
        <dbReference type="EMBL" id="MFD2679812.1"/>
    </source>
</evidence>
<dbReference type="InterPro" id="IPR055431">
    <property type="entry name" value="RsgI_M"/>
</dbReference>
<feature type="transmembrane region" description="Helical" evidence="7">
    <location>
        <begin position="59"/>
        <end position="82"/>
    </location>
</feature>
<feature type="compositionally biased region" description="Basic residues" evidence="6">
    <location>
        <begin position="346"/>
        <end position="366"/>
    </location>
</feature>
<keyword evidence="3 7" id="KW-0812">Transmembrane</keyword>
<feature type="compositionally biased region" description="Basic and acidic residues" evidence="6">
    <location>
        <begin position="199"/>
        <end position="240"/>
    </location>
</feature>
<gene>
    <name evidence="9" type="ORF">ACFSUL_03495</name>
</gene>
<comment type="subcellular location">
    <subcellularLocation>
        <location evidence="1">Cell membrane</location>
        <topology evidence="1">Single-pass membrane protein</topology>
    </subcellularLocation>
</comment>
<evidence type="ECO:0000256" key="1">
    <source>
        <dbReference type="ARBA" id="ARBA00004162"/>
    </source>
</evidence>
<sequence>MRKGIIMDIEDNLLIMMTPEGEFLKGEKRSDYSYQIGKEIFFFPIQEEKRKQKKFLFSSLWKVASIAAAFLIIITMVSASLLQNKEAYAYVSVDINPSMELSVNHDRKVMEITSFNKDAEKVISELNDWKGEKVEAVTEKIIKECDELGFLTENHTIVIASVFTSLASTKDVKVITNELTSFEQSIEKETNTSITYKEASSKERKEAKEKGMTVAKFMKEKDDTNSESQKEKAKDKKDSAKNNSLSAEQESSNKPLKEKQSIGDNKHKKDKPSSGRNNHKKEKHLNEQNKQNKHHKDKSRVNNGNQSKGKNKNVRPQHRKIEHPGNHHERKAEKQNNNHKSEHNGKGHGKSNHKHEKKDKKEKRLR</sequence>
<protein>
    <submittedName>
        <fullName evidence="9">Anti-sigma factor domain-containing protein</fullName>
    </submittedName>
</protein>
<evidence type="ECO:0000256" key="3">
    <source>
        <dbReference type="ARBA" id="ARBA00022692"/>
    </source>
</evidence>
<evidence type="ECO:0000256" key="4">
    <source>
        <dbReference type="ARBA" id="ARBA00022989"/>
    </source>
</evidence>
<feature type="domain" description="RsgI N-terminal anti-sigma" evidence="8">
    <location>
        <begin position="2"/>
        <end position="51"/>
    </location>
</feature>
<feature type="region of interest" description="Disordered" evidence="6">
    <location>
        <begin position="198"/>
        <end position="366"/>
    </location>
</feature>
<feature type="compositionally biased region" description="Polar residues" evidence="6">
    <location>
        <begin position="245"/>
        <end position="254"/>
    </location>
</feature>
<keyword evidence="5 7" id="KW-0472">Membrane</keyword>
<accession>A0ABW5RM82</accession>
<proteinExistence type="predicted"/>
<reference evidence="10" key="1">
    <citation type="journal article" date="2019" name="Int. J. Syst. Evol. Microbiol.">
        <title>The Global Catalogue of Microorganisms (GCM) 10K type strain sequencing project: providing services to taxonomists for standard genome sequencing and annotation.</title>
        <authorList>
            <consortium name="The Broad Institute Genomics Platform"/>
            <consortium name="The Broad Institute Genome Sequencing Center for Infectious Disease"/>
            <person name="Wu L."/>
            <person name="Ma J."/>
        </authorList>
    </citation>
    <scope>NUCLEOTIDE SEQUENCE [LARGE SCALE GENOMIC DNA]</scope>
    <source>
        <strain evidence="10">KCTC 3913</strain>
    </source>
</reference>